<dbReference type="AlphaFoldDB" id="A0A9P8ALH4"/>
<dbReference type="Proteomes" id="UP000812287">
    <property type="component" value="Unassembled WGS sequence"/>
</dbReference>
<evidence type="ECO:0000313" key="2">
    <source>
        <dbReference type="EMBL" id="KAG7440208.1"/>
    </source>
</evidence>
<keyword evidence="3" id="KW-1185">Reference proteome</keyword>
<proteinExistence type="predicted"/>
<gene>
    <name evidence="2" type="ORF">BT62DRAFT_924202</name>
</gene>
<dbReference type="GeneID" id="66106885"/>
<feature type="region of interest" description="Disordered" evidence="1">
    <location>
        <begin position="204"/>
        <end position="255"/>
    </location>
</feature>
<protein>
    <submittedName>
        <fullName evidence="2">Uncharacterized protein</fullName>
    </submittedName>
</protein>
<evidence type="ECO:0000256" key="1">
    <source>
        <dbReference type="SAM" id="MobiDB-lite"/>
    </source>
</evidence>
<dbReference type="OrthoDB" id="3053346at2759"/>
<sequence length="286" mass="32675">MLQKLDGLEDRKYAGYCLEVEVPHEPTYQVISIRPLQQGLTKPHPQKPQYARPLMYREPLDVTIPLPWDNCYHPTCYDVCVRVPTERRDYSFDEDDRYEQLLRAGLDDDQILRVLDGQEDPLATDVPDEASETDSLASPMFLAKVPSSDKLEHEPCFVPVMRIDHILSNVPEIADPSQLRGDLDLFQEIVHEYQLARYGSVLFDPQEDPPIDDTPVRSAESRASSTEDLSSDSPDSHELHSLSEQSPQVPVPVSTRKGKLRVRSLLQKVITNFVEVFKRPKVSRKL</sequence>
<reference evidence="2" key="1">
    <citation type="submission" date="2020-11" db="EMBL/GenBank/DDBJ databases">
        <title>Adaptations for nitrogen fixation in a non-lichenized fungal sporocarp promotes dispersal by wood-feeding termites.</title>
        <authorList>
            <consortium name="DOE Joint Genome Institute"/>
            <person name="Koch R.A."/>
            <person name="Yoon G."/>
            <person name="Arayal U."/>
            <person name="Lail K."/>
            <person name="Amirebrahimi M."/>
            <person name="Labutti K."/>
            <person name="Lipzen A."/>
            <person name="Riley R."/>
            <person name="Barry K."/>
            <person name="Henrissat B."/>
            <person name="Grigoriev I.V."/>
            <person name="Herr J.R."/>
            <person name="Aime M.C."/>
        </authorList>
    </citation>
    <scope>NUCLEOTIDE SEQUENCE</scope>
    <source>
        <strain evidence="2">MCA 3950</strain>
    </source>
</reference>
<dbReference type="RefSeq" id="XP_043033708.1">
    <property type="nucleotide sequence ID" value="XM_043184588.1"/>
</dbReference>
<dbReference type="EMBL" id="MU250575">
    <property type="protein sequence ID" value="KAG7440208.1"/>
    <property type="molecule type" value="Genomic_DNA"/>
</dbReference>
<name>A0A9P8ALH4_9AGAR</name>
<accession>A0A9P8ALH4</accession>
<evidence type="ECO:0000313" key="3">
    <source>
        <dbReference type="Proteomes" id="UP000812287"/>
    </source>
</evidence>
<organism evidence="2 3">
    <name type="scientific">Guyanagaster necrorhizus</name>
    <dbReference type="NCBI Taxonomy" id="856835"/>
    <lineage>
        <taxon>Eukaryota</taxon>
        <taxon>Fungi</taxon>
        <taxon>Dikarya</taxon>
        <taxon>Basidiomycota</taxon>
        <taxon>Agaricomycotina</taxon>
        <taxon>Agaricomycetes</taxon>
        <taxon>Agaricomycetidae</taxon>
        <taxon>Agaricales</taxon>
        <taxon>Marasmiineae</taxon>
        <taxon>Physalacriaceae</taxon>
        <taxon>Guyanagaster</taxon>
    </lineage>
</organism>
<comment type="caution">
    <text evidence="2">The sequence shown here is derived from an EMBL/GenBank/DDBJ whole genome shotgun (WGS) entry which is preliminary data.</text>
</comment>
<feature type="compositionally biased region" description="Polar residues" evidence="1">
    <location>
        <begin position="221"/>
        <end position="233"/>
    </location>
</feature>